<dbReference type="Pfam" id="PF07359">
    <property type="entry name" value="LEAP-2"/>
    <property type="match status" value="1"/>
</dbReference>
<dbReference type="Gene3D" id="4.10.40.50">
    <property type="match status" value="1"/>
</dbReference>
<dbReference type="InterPro" id="IPR009955">
    <property type="entry name" value="LEAP-2"/>
</dbReference>
<keyword evidence="1" id="KW-0732">Signal</keyword>
<dbReference type="GO" id="GO:0042742">
    <property type="term" value="P:defense response to bacterium"/>
    <property type="evidence" value="ECO:0007669"/>
    <property type="project" value="InterPro"/>
</dbReference>
<proteinExistence type="predicted"/>
<name>A0A9W7WEM4_TRIRA</name>
<accession>A0A9W7WEM4</accession>
<dbReference type="AlphaFoldDB" id="A0A9W7WEM4"/>
<protein>
    <submittedName>
        <fullName evidence="2">Liver-expressed antimicrobial peptide 2B</fullName>
    </submittedName>
</protein>
<dbReference type="PANTHER" id="PTHR21007:SF5">
    <property type="entry name" value="LIVER-EXPRESSED ANTIMICROBIAL PEPTIDE 2"/>
    <property type="match status" value="1"/>
</dbReference>
<reference evidence="2" key="1">
    <citation type="submission" date="2021-02" db="EMBL/GenBank/DDBJ databases">
        <title>Comparative genomics reveals that relaxation of natural selection precedes convergent phenotypic evolution of cavefish.</title>
        <authorList>
            <person name="Peng Z."/>
        </authorList>
    </citation>
    <scope>NUCLEOTIDE SEQUENCE</scope>
    <source>
        <tissue evidence="2">Muscle</tissue>
    </source>
</reference>
<dbReference type="Proteomes" id="UP001059041">
    <property type="component" value="Linkage Group LG19"/>
</dbReference>
<dbReference type="GO" id="GO:0061844">
    <property type="term" value="P:antimicrobial humoral immune response mediated by antimicrobial peptide"/>
    <property type="evidence" value="ECO:0007669"/>
    <property type="project" value="TreeGrafter"/>
</dbReference>
<organism evidence="2 3">
    <name type="scientific">Triplophysa rosa</name>
    <name type="common">Cave loach</name>
    <dbReference type="NCBI Taxonomy" id="992332"/>
    <lineage>
        <taxon>Eukaryota</taxon>
        <taxon>Metazoa</taxon>
        <taxon>Chordata</taxon>
        <taxon>Craniata</taxon>
        <taxon>Vertebrata</taxon>
        <taxon>Euteleostomi</taxon>
        <taxon>Actinopterygii</taxon>
        <taxon>Neopterygii</taxon>
        <taxon>Teleostei</taxon>
        <taxon>Ostariophysi</taxon>
        <taxon>Cypriniformes</taxon>
        <taxon>Nemacheilidae</taxon>
        <taxon>Triplophysa</taxon>
    </lineage>
</organism>
<sequence>MHLHRCNMAKFGFCMLLLFVVIFKVSSVPVVTTEIQTDLPKSRILHRMARMSPLWRIMGFKPYGAYCQDNIECSTGFCRNGHCSFNGNGPVYS</sequence>
<dbReference type="EMBL" id="JAFHDT010000019">
    <property type="protein sequence ID" value="KAI7796365.1"/>
    <property type="molecule type" value="Genomic_DNA"/>
</dbReference>
<evidence type="ECO:0000256" key="1">
    <source>
        <dbReference type="SAM" id="SignalP"/>
    </source>
</evidence>
<dbReference type="PANTHER" id="PTHR21007">
    <property type="entry name" value="LIVER EXPRESSED ANTIMICROBIAL PEPTIDE 2"/>
    <property type="match status" value="1"/>
</dbReference>
<comment type="caution">
    <text evidence="2">The sequence shown here is derived from an EMBL/GenBank/DDBJ whole genome shotgun (WGS) entry which is preliminary data.</text>
</comment>
<feature type="chain" id="PRO_5040988810" evidence="1">
    <location>
        <begin position="28"/>
        <end position="93"/>
    </location>
</feature>
<evidence type="ECO:0000313" key="2">
    <source>
        <dbReference type="EMBL" id="KAI7796365.1"/>
    </source>
</evidence>
<evidence type="ECO:0000313" key="3">
    <source>
        <dbReference type="Proteomes" id="UP001059041"/>
    </source>
</evidence>
<feature type="signal peptide" evidence="1">
    <location>
        <begin position="1"/>
        <end position="27"/>
    </location>
</feature>
<gene>
    <name evidence="2" type="ORF">IRJ41_023414</name>
</gene>
<keyword evidence="3" id="KW-1185">Reference proteome</keyword>
<dbReference type="OrthoDB" id="9450163at2759"/>